<protein>
    <recommendedName>
        <fullName evidence="5">AMP-dependent synthetase/ligase domain-containing protein</fullName>
    </recommendedName>
</protein>
<evidence type="ECO:0000256" key="2">
    <source>
        <dbReference type="ARBA" id="ARBA00022553"/>
    </source>
</evidence>
<evidence type="ECO:0000313" key="4">
    <source>
        <dbReference type="Proteomes" id="UP000184546"/>
    </source>
</evidence>
<proteinExistence type="predicted"/>
<dbReference type="OrthoDB" id="429813at2759"/>
<evidence type="ECO:0000313" key="3">
    <source>
        <dbReference type="EMBL" id="OJJ95178.1"/>
    </source>
</evidence>
<sequence length="173" mass="19296">MAFPLFHVAGFGLSCYLVPSGCTLFFGYPRQPPSVGALKSVLKIPNVDSVLLPTSIIDELSSNADLLKVVLKLWYIFGGGGSIYKSAGDIVEQTTRLFNGLGSTECGSFIQYQTDPTDWAYYHFHPWNRVKMATNLGPGVARRGFRWRTKDVFREHSCIPDYRTTGNTGTDWM</sequence>
<accession>A0A1L9WG77</accession>
<reference evidence="4" key="1">
    <citation type="journal article" date="2017" name="Genome Biol.">
        <title>Comparative genomics reveals high biological diversity and specific adaptations in the industrially and medically important fungal genus Aspergillus.</title>
        <authorList>
            <person name="de Vries R.P."/>
            <person name="Riley R."/>
            <person name="Wiebenga A."/>
            <person name="Aguilar-Osorio G."/>
            <person name="Amillis S."/>
            <person name="Uchima C.A."/>
            <person name="Anderluh G."/>
            <person name="Asadollahi M."/>
            <person name="Askin M."/>
            <person name="Barry K."/>
            <person name="Battaglia E."/>
            <person name="Bayram O."/>
            <person name="Benocci T."/>
            <person name="Braus-Stromeyer S.A."/>
            <person name="Caldana C."/>
            <person name="Canovas D."/>
            <person name="Cerqueira G.C."/>
            <person name="Chen F."/>
            <person name="Chen W."/>
            <person name="Choi C."/>
            <person name="Clum A."/>
            <person name="Dos Santos R.A."/>
            <person name="Damasio A.R."/>
            <person name="Diallinas G."/>
            <person name="Emri T."/>
            <person name="Fekete E."/>
            <person name="Flipphi M."/>
            <person name="Freyberg S."/>
            <person name="Gallo A."/>
            <person name="Gournas C."/>
            <person name="Habgood R."/>
            <person name="Hainaut M."/>
            <person name="Harispe M.L."/>
            <person name="Henrissat B."/>
            <person name="Hilden K.S."/>
            <person name="Hope R."/>
            <person name="Hossain A."/>
            <person name="Karabika E."/>
            <person name="Karaffa L."/>
            <person name="Karanyi Z."/>
            <person name="Krasevec N."/>
            <person name="Kuo A."/>
            <person name="Kusch H."/>
            <person name="LaButti K."/>
            <person name="Lagendijk E.L."/>
            <person name="Lapidus A."/>
            <person name="Levasseur A."/>
            <person name="Lindquist E."/>
            <person name="Lipzen A."/>
            <person name="Logrieco A.F."/>
            <person name="MacCabe A."/>
            <person name="Maekelae M.R."/>
            <person name="Malavazi I."/>
            <person name="Melin P."/>
            <person name="Meyer V."/>
            <person name="Mielnichuk N."/>
            <person name="Miskei M."/>
            <person name="Molnar A.P."/>
            <person name="Mule G."/>
            <person name="Ngan C.Y."/>
            <person name="Orejas M."/>
            <person name="Orosz E."/>
            <person name="Ouedraogo J.P."/>
            <person name="Overkamp K.M."/>
            <person name="Park H.-S."/>
            <person name="Perrone G."/>
            <person name="Piumi F."/>
            <person name="Punt P.J."/>
            <person name="Ram A.F."/>
            <person name="Ramon A."/>
            <person name="Rauscher S."/>
            <person name="Record E."/>
            <person name="Riano-Pachon D.M."/>
            <person name="Robert V."/>
            <person name="Roehrig J."/>
            <person name="Ruller R."/>
            <person name="Salamov A."/>
            <person name="Salih N.S."/>
            <person name="Samson R.A."/>
            <person name="Sandor E."/>
            <person name="Sanguinetti M."/>
            <person name="Schuetze T."/>
            <person name="Sepcic K."/>
            <person name="Shelest E."/>
            <person name="Sherlock G."/>
            <person name="Sophianopoulou V."/>
            <person name="Squina F.M."/>
            <person name="Sun H."/>
            <person name="Susca A."/>
            <person name="Todd R.B."/>
            <person name="Tsang A."/>
            <person name="Unkles S.E."/>
            <person name="van de Wiele N."/>
            <person name="van Rossen-Uffink D."/>
            <person name="Oliveira J.V."/>
            <person name="Vesth T.C."/>
            <person name="Visser J."/>
            <person name="Yu J.-H."/>
            <person name="Zhou M."/>
            <person name="Andersen M.R."/>
            <person name="Archer D.B."/>
            <person name="Baker S.E."/>
            <person name="Benoit I."/>
            <person name="Brakhage A.A."/>
            <person name="Braus G.H."/>
            <person name="Fischer R."/>
            <person name="Frisvad J.C."/>
            <person name="Goldman G.H."/>
            <person name="Houbraken J."/>
            <person name="Oakley B."/>
            <person name="Pocsi I."/>
            <person name="Scazzocchio C."/>
            <person name="Seiboth B."/>
            <person name="vanKuyk P.A."/>
            <person name="Wortman J."/>
            <person name="Dyer P.S."/>
            <person name="Grigoriev I.V."/>
        </authorList>
    </citation>
    <scope>NUCLEOTIDE SEQUENCE [LARGE SCALE GENOMIC DNA]</scope>
    <source>
        <strain evidence="4">ATCC 16872 / CBS 172.66 / WB 5094</strain>
    </source>
</reference>
<dbReference type="Gene3D" id="3.40.50.12780">
    <property type="entry name" value="N-terminal domain of ligase-like"/>
    <property type="match status" value="1"/>
</dbReference>
<dbReference type="PANTHER" id="PTHR43439:SF2">
    <property type="entry name" value="ENZYME, PUTATIVE (JCVI)-RELATED"/>
    <property type="match status" value="1"/>
</dbReference>
<dbReference type="EMBL" id="KV878990">
    <property type="protein sequence ID" value="OJJ95178.1"/>
    <property type="molecule type" value="Genomic_DNA"/>
</dbReference>
<dbReference type="RefSeq" id="XP_020051518.1">
    <property type="nucleotide sequence ID" value="XM_020197001.1"/>
</dbReference>
<dbReference type="Proteomes" id="UP000184546">
    <property type="component" value="Unassembled WGS sequence"/>
</dbReference>
<name>A0A1L9WG77_ASPA1</name>
<dbReference type="AlphaFoldDB" id="A0A1L9WG77"/>
<dbReference type="InterPro" id="IPR051414">
    <property type="entry name" value="Adenylate-forming_Reductase"/>
</dbReference>
<dbReference type="STRING" id="690307.A0A1L9WG77"/>
<evidence type="ECO:0000256" key="1">
    <source>
        <dbReference type="ARBA" id="ARBA00022450"/>
    </source>
</evidence>
<evidence type="ECO:0008006" key="5">
    <source>
        <dbReference type="Google" id="ProtNLM"/>
    </source>
</evidence>
<dbReference type="SUPFAM" id="SSF56801">
    <property type="entry name" value="Acetyl-CoA synthetase-like"/>
    <property type="match status" value="1"/>
</dbReference>
<keyword evidence="1" id="KW-0596">Phosphopantetheine</keyword>
<keyword evidence="4" id="KW-1185">Reference proteome</keyword>
<keyword evidence="2" id="KW-0597">Phosphoprotein</keyword>
<organism evidence="3 4">
    <name type="scientific">Aspergillus aculeatus (strain ATCC 16872 / CBS 172.66 / WB 5094)</name>
    <dbReference type="NCBI Taxonomy" id="690307"/>
    <lineage>
        <taxon>Eukaryota</taxon>
        <taxon>Fungi</taxon>
        <taxon>Dikarya</taxon>
        <taxon>Ascomycota</taxon>
        <taxon>Pezizomycotina</taxon>
        <taxon>Eurotiomycetes</taxon>
        <taxon>Eurotiomycetidae</taxon>
        <taxon>Eurotiales</taxon>
        <taxon>Aspergillaceae</taxon>
        <taxon>Aspergillus</taxon>
        <taxon>Aspergillus subgen. Circumdati</taxon>
    </lineage>
</organism>
<dbReference type="PANTHER" id="PTHR43439">
    <property type="entry name" value="PHENYLACETATE-COENZYME A LIGASE"/>
    <property type="match status" value="1"/>
</dbReference>
<dbReference type="InterPro" id="IPR042099">
    <property type="entry name" value="ANL_N_sf"/>
</dbReference>
<dbReference type="GeneID" id="30970815"/>
<gene>
    <name evidence="3" type="ORF">ASPACDRAFT_127142</name>
</gene>
<dbReference type="VEuPathDB" id="FungiDB:ASPACDRAFT_127142"/>
<feature type="non-terminal residue" evidence="3">
    <location>
        <position position="173"/>
    </location>
</feature>